<dbReference type="Gene3D" id="3.40.630.30">
    <property type="match status" value="1"/>
</dbReference>
<evidence type="ECO:0000313" key="3">
    <source>
        <dbReference type="Proteomes" id="UP000054770"/>
    </source>
</evidence>
<comment type="caution">
    <text evidence="2">The sequence shown here is derived from an EMBL/GenBank/DDBJ whole genome shotgun (WGS) entry which is preliminary data.</text>
</comment>
<organism evidence="2 3">
    <name type="scientific">Caballeronia choica</name>
    <dbReference type="NCBI Taxonomy" id="326476"/>
    <lineage>
        <taxon>Bacteria</taxon>
        <taxon>Pseudomonadati</taxon>
        <taxon>Pseudomonadota</taxon>
        <taxon>Betaproteobacteria</taxon>
        <taxon>Burkholderiales</taxon>
        <taxon>Burkholderiaceae</taxon>
        <taxon>Caballeronia</taxon>
    </lineage>
</organism>
<dbReference type="AlphaFoldDB" id="A0A158HAR7"/>
<dbReference type="Pfam" id="PF13673">
    <property type="entry name" value="Acetyltransf_10"/>
    <property type="match status" value="1"/>
</dbReference>
<dbReference type="CDD" id="cd04301">
    <property type="entry name" value="NAT_SF"/>
    <property type="match status" value="1"/>
</dbReference>
<accession>A0A158HAR7</accession>
<dbReference type="PANTHER" id="PTHR43451">
    <property type="entry name" value="ACETYLTRANSFERASE (GNAT) FAMILY PROTEIN"/>
    <property type="match status" value="1"/>
</dbReference>
<dbReference type="InterPro" id="IPR000182">
    <property type="entry name" value="GNAT_dom"/>
</dbReference>
<name>A0A158HAR7_9BURK</name>
<dbReference type="RefSeq" id="WP_087644058.1">
    <property type="nucleotide sequence ID" value="NZ_FCON02000014.1"/>
</dbReference>
<dbReference type="Proteomes" id="UP000054770">
    <property type="component" value="Unassembled WGS sequence"/>
</dbReference>
<dbReference type="OrthoDB" id="5355033at2"/>
<dbReference type="PANTHER" id="PTHR43451:SF1">
    <property type="entry name" value="ACETYLTRANSFERASE"/>
    <property type="match status" value="1"/>
</dbReference>
<dbReference type="PROSITE" id="PS51186">
    <property type="entry name" value="GNAT"/>
    <property type="match status" value="1"/>
</dbReference>
<evidence type="ECO:0000313" key="2">
    <source>
        <dbReference type="EMBL" id="SAL41425.1"/>
    </source>
</evidence>
<dbReference type="InterPro" id="IPR016181">
    <property type="entry name" value="Acyl_CoA_acyltransferase"/>
</dbReference>
<gene>
    <name evidence="2" type="ORF">AWB68_01835</name>
</gene>
<dbReference type="EMBL" id="FCON02000014">
    <property type="protein sequence ID" value="SAL41425.1"/>
    <property type="molecule type" value="Genomic_DNA"/>
</dbReference>
<keyword evidence="3" id="KW-1185">Reference proteome</keyword>
<sequence>MVHIRPYRADDLDGVIDIFLRAVREVAARDYDRHQIDAWAQVDREAWSVRRMSRPTWVATIGSSLAGFADLESDGHLDMMFVHPAHQGRGVASALLAQVEASAREQGIARLHAEVSITARPFFGRRGFRVIAEQVVCVRGQRFDNFRMEKVLGPTQTPN</sequence>
<feature type="domain" description="N-acetyltransferase" evidence="1">
    <location>
        <begin position="2"/>
        <end position="153"/>
    </location>
</feature>
<proteinExistence type="predicted"/>
<protein>
    <submittedName>
        <fullName evidence="2">Acetyltransferase</fullName>
    </submittedName>
</protein>
<dbReference type="InterPro" id="IPR052564">
    <property type="entry name" value="N-acetyltrans/Recomb-assoc"/>
</dbReference>
<dbReference type="GO" id="GO:0016747">
    <property type="term" value="F:acyltransferase activity, transferring groups other than amino-acyl groups"/>
    <property type="evidence" value="ECO:0007669"/>
    <property type="project" value="InterPro"/>
</dbReference>
<dbReference type="SUPFAM" id="SSF55729">
    <property type="entry name" value="Acyl-CoA N-acyltransferases (Nat)"/>
    <property type="match status" value="1"/>
</dbReference>
<reference evidence="2" key="1">
    <citation type="submission" date="2016-01" db="EMBL/GenBank/DDBJ databases">
        <authorList>
            <person name="Peeters C."/>
        </authorList>
    </citation>
    <scope>NUCLEOTIDE SEQUENCE [LARGE SCALE GENOMIC DNA]</scope>
    <source>
        <strain evidence="2">LMG 22940</strain>
    </source>
</reference>
<evidence type="ECO:0000259" key="1">
    <source>
        <dbReference type="PROSITE" id="PS51186"/>
    </source>
</evidence>